<dbReference type="EMBL" id="LS992241">
    <property type="protein sequence ID" value="SYX85922.1"/>
    <property type="molecule type" value="Genomic_DNA"/>
</dbReference>
<evidence type="ECO:0000313" key="2">
    <source>
        <dbReference type="Proteomes" id="UP000304148"/>
    </source>
</evidence>
<proteinExistence type="predicted"/>
<gene>
    <name evidence="1" type="ORF">PBLR_14344</name>
</gene>
<protein>
    <submittedName>
        <fullName evidence="1">Uncharacterized protein</fullName>
    </submittedName>
</protein>
<dbReference type="RefSeq" id="WP_172619575.1">
    <property type="nucleotide sequence ID" value="NZ_LS992241.1"/>
</dbReference>
<dbReference type="Proteomes" id="UP000304148">
    <property type="component" value="Chromosome"/>
</dbReference>
<evidence type="ECO:0000313" key="1">
    <source>
        <dbReference type="EMBL" id="SYX85922.1"/>
    </source>
</evidence>
<sequence>MNIKYVASALVETTHAFNCSFDTAWKKYMHPAITERFTFEEVMKQIKGE</sequence>
<name>A0A383RH63_PAEAL</name>
<dbReference type="AlphaFoldDB" id="A0A383RH63"/>
<reference evidence="2" key="1">
    <citation type="submission" date="2018-08" db="EMBL/GenBank/DDBJ databases">
        <authorList>
            <person name="Chevrot R."/>
        </authorList>
    </citation>
    <scope>NUCLEOTIDE SEQUENCE [LARGE SCALE GENOMIC DNA]</scope>
</reference>
<accession>A0A383RH63</accession>
<organism evidence="1 2">
    <name type="scientific">Paenibacillus alvei</name>
    <name type="common">Bacillus alvei</name>
    <dbReference type="NCBI Taxonomy" id="44250"/>
    <lineage>
        <taxon>Bacteria</taxon>
        <taxon>Bacillati</taxon>
        <taxon>Bacillota</taxon>
        <taxon>Bacilli</taxon>
        <taxon>Bacillales</taxon>
        <taxon>Paenibacillaceae</taxon>
        <taxon>Paenibacillus</taxon>
    </lineage>
</organism>